<reference evidence="1" key="2">
    <citation type="submission" date="2023-04" db="EMBL/GenBank/DDBJ databases">
        <authorList>
            <person name="Bruccoleri R.E."/>
            <person name="Oakeley E.J."/>
            <person name="Faust A.-M."/>
            <person name="Dessus-Babus S."/>
            <person name="Altorfer M."/>
            <person name="Burckhardt D."/>
            <person name="Oertli M."/>
            <person name="Naumann U."/>
            <person name="Petersen F."/>
            <person name="Wong J."/>
        </authorList>
    </citation>
    <scope>NUCLEOTIDE SEQUENCE</scope>
    <source>
        <strain evidence="1">GSM-AAB239-AS_SAM_17_03QT</strain>
        <tissue evidence="1">Leaf</tissue>
    </source>
</reference>
<organism evidence="1 2">
    <name type="scientific">Iris pallida</name>
    <name type="common">Sweet iris</name>
    <dbReference type="NCBI Taxonomy" id="29817"/>
    <lineage>
        <taxon>Eukaryota</taxon>
        <taxon>Viridiplantae</taxon>
        <taxon>Streptophyta</taxon>
        <taxon>Embryophyta</taxon>
        <taxon>Tracheophyta</taxon>
        <taxon>Spermatophyta</taxon>
        <taxon>Magnoliopsida</taxon>
        <taxon>Liliopsida</taxon>
        <taxon>Asparagales</taxon>
        <taxon>Iridaceae</taxon>
        <taxon>Iridoideae</taxon>
        <taxon>Irideae</taxon>
        <taxon>Iris</taxon>
    </lineage>
</organism>
<gene>
    <name evidence="1" type="ORF">M6B38_149890</name>
</gene>
<sequence length="82" mass="8269">MATFGFGSAGLGPTVVLAADGTVMETVGSGPIGSTAAAAEEGSLGLCLSGRSDDWPSVGSSGRSQTWVRRRLRDRTAMVLPA</sequence>
<evidence type="ECO:0000313" key="1">
    <source>
        <dbReference type="EMBL" id="KAJ6812325.1"/>
    </source>
</evidence>
<accession>A0AAX6F8Q4</accession>
<proteinExistence type="predicted"/>
<comment type="caution">
    <text evidence="1">The sequence shown here is derived from an EMBL/GenBank/DDBJ whole genome shotgun (WGS) entry which is preliminary data.</text>
</comment>
<dbReference type="AlphaFoldDB" id="A0AAX6F8Q4"/>
<keyword evidence="2" id="KW-1185">Reference proteome</keyword>
<reference evidence="1" key="1">
    <citation type="journal article" date="2023" name="GigaByte">
        <title>Genome assembly of the bearded iris, Iris pallida Lam.</title>
        <authorList>
            <person name="Bruccoleri R.E."/>
            <person name="Oakeley E.J."/>
            <person name="Faust A.M.E."/>
            <person name="Altorfer M."/>
            <person name="Dessus-Babus S."/>
            <person name="Burckhardt D."/>
            <person name="Oertli M."/>
            <person name="Naumann U."/>
            <person name="Petersen F."/>
            <person name="Wong J."/>
        </authorList>
    </citation>
    <scope>NUCLEOTIDE SEQUENCE</scope>
    <source>
        <strain evidence="1">GSM-AAB239-AS_SAM_17_03QT</strain>
    </source>
</reference>
<protein>
    <submittedName>
        <fullName evidence="1">Basic proline-rich protein-like</fullName>
    </submittedName>
</protein>
<dbReference type="EMBL" id="JANAVB010031216">
    <property type="protein sequence ID" value="KAJ6812325.1"/>
    <property type="molecule type" value="Genomic_DNA"/>
</dbReference>
<evidence type="ECO:0000313" key="2">
    <source>
        <dbReference type="Proteomes" id="UP001140949"/>
    </source>
</evidence>
<dbReference type="Proteomes" id="UP001140949">
    <property type="component" value="Unassembled WGS sequence"/>
</dbReference>
<name>A0AAX6F8Q4_IRIPA</name>